<keyword evidence="9" id="KW-0677">Repeat</keyword>
<dbReference type="FunFam" id="2.130.10.10:FF:000400">
    <property type="entry name" value="Elongator acetyltransferase complex subunit 2"/>
    <property type="match status" value="1"/>
</dbReference>
<dbReference type="AlphaFoldDB" id="A0AAD9VS28"/>
<name>A0AAD9VS28_9HYME</name>
<evidence type="ECO:0000256" key="2">
    <source>
        <dbReference type="ARBA" id="ARBA00004496"/>
    </source>
</evidence>
<evidence type="ECO:0000256" key="8">
    <source>
        <dbReference type="ARBA" id="ARBA00022694"/>
    </source>
</evidence>
<evidence type="ECO:0000256" key="1">
    <source>
        <dbReference type="ARBA" id="ARBA00004123"/>
    </source>
</evidence>
<dbReference type="SUPFAM" id="SSF50978">
    <property type="entry name" value="WD40 repeat-like"/>
    <property type="match status" value="2"/>
</dbReference>
<keyword evidence="13" id="KW-1185">Reference proteome</keyword>
<sequence>MKTCYISCACNRVPHSADWGRNELICYAACNAVAIYDPGVSKIGIVLQTLYGHKSRVNTVRWIKSRNRDPETEILSCSSDGTAIIWSKIHHSFVCTSTLNVGEIVTFSNYLYLVDNTFTVTSFKPLLVCTGSSTGDLRLWLRKEAGSTICFQTLTFGSKLPIEASTSYLPYTNYPLLVVAIEDFSIQLFSQSSKTTDLDFEKVQVLVGHEDWIRCIDITNDTAGNILIATGSQDTMIRLWKISVHKEEQLAKEILEQKKQLFEVNGIKYDTTLESVLSGHEGWIYGVHWCPLEKKDIIDHNSAKLLSCSLDKSMIIWESDPTTGIWCETVRVGEVGGSSLGFYGCKFSPDGLNILAHSYQGSFHIWQYSDIAKDWIPRFAPSGHFGEVVDLCWDPKGRFLISTSTDQTTRVHAPYKNNTTELWHEIARPQVHGYDMTCLAILRPYIFASGAEEKVIRIFMAPANFKKYLTQIADTDDFKDVIAENVNVPALGLTNKAVFDTEVGRNKDCSKDEDYNPPTEEELIQDTLWPELQKLYGHGYEIFAMAARYDGSLLATACKSTSPEHSAIILWDTETWSQIQKLLAHQLTITQLSFSPNDKYLLSVSRDRRWSLFECNENVYNLVACSSKRDNLHSRIIWCCAWSHDSLYFATGSRDGKIGIWNETVKKVETVVPLTSLDVQHQSITALSFASLKINEYYILAVGYEAGHIEIYKLTLKIEDYLWEKYITYDSSQAHHLTVKRLTFRPQDNKQCTKLKLASCGSDHAVKIYNIDIIENKDL</sequence>
<reference evidence="12" key="1">
    <citation type="submission" date="2021-08" db="EMBL/GenBank/DDBJ databases">
        <authorList>
            <person name="Misof B."/>
            <person name="Oliver O."/>
            <person name="Podsiadlowski L."/>
            <person name="Donath A."/>
            <person name="Peters R."/>
            <person name="Mayer C."/>
            <person name="Rust J."/>
            <person name="Gunkel S."/>
            <person name="Lesny P."/>
            <person name="Martin S."/>
            <person name="Oeyen J.P."/>
            <person name="Petersen M."/>
            <person name="Panagiotis P."/>
            <person name="Wilbrandt J."/>
            <person name="Tanja T."/>
        </authorList>
    </citation>
    <scope>NUCLEOTIDE SEQUENCE</scope>
    <source>
        <strain evidence="12">GBR_01_08_01A</strain>
        <tissue evidence="12">Thorax + abdomen</tissue>
    </source>
</reference>
<evidence type="ECO:0000256" key="9">
    <source>
        <dbReference type="ARBA" id="ARBA00022737"/>
    </source>
</evidence>
<dbReference type="SUPFAM" id="SSF50998">
    <property type="entry name" value="Quinoprotein alcohol dehydrogenase-like"/>
    <property type="match status" value="1"/>
</dbReference>
<keyword evidence="8" id="KW-0819">tRNA processing</keyword>
<evidence type="ECO:0000256" key="5">
    <source>
        <dbReference type="ARBA" id="ARBA00020267"/>
    </source>
</evidence>
<evidence type="ECO:0000256" key="4">
    <source>
        <dbReference type="ARBA" id="ARBA00005881"/>
    </source>
</evidence>
<dbReference type="PANTHER" id="PTHR44111:SF1">
    <property type="entry name" value="ELONGATOR COMPLEX PROTEIN 2"/>
    <property type="match status" value="1"/>
</dbReference>
<feature type="repeat" description="WD" evidence="11">
    <location>
        <begin position="206"/>
        <end position="250"/>
    </location>
</feature>
<dbReference type="InterPro" id="IPR015943">
    <property type="entry name" value="WD40/YVTN_repeat-like_dom_sf"/>
</dbReference>
<proteinExistence type="inferred from homology"/>
<reference evidence="12" key="2">
    <citation type="journal article" date="2023" name="Commun. Biol.">
        <title>Intrasexual cuticular hydrocarbon dimorphism in a wasp sheds light on hydrocarbon biosynthesis genes in Hymenoptera.</title>
        <authorList>
            <person name="Moris V.C."/>
            <person name="Podsiadlowski L."/>
            <person name="Martin S."/>
            <person name="Oeyen J.P."/>
            <person name="Donath A."/>
            <person name="Petersen M."/>
            <person name="Wilbrandt J."/>
            <person name="Misof B."/>
            <person name="Liedtke D."/>
            <person name="Thamm M."/>
            <person name="Scheiner R."/>
            <person name="Schmitt T."/>
            <person name="Niehuis O."/>
        </authorList>
    </citation>
    <scope>NUCLEOTIDE SEQUENCE</scope>
    <source>
        <strain evidence="12">GBR_01_08_01A</strain>
    </source>
</reference>
<evidence type="ECO:0000256" key="3">
    <source>
        <dbReference type="ARBA" id="ARBA00005043"/>
    </source>
</evidence>
<dbReference type="PROSITE" id="PS50294">
    <property type="entry name" value="WD_REPEATS_REGION"/>
    <property type="match status" value="2"/>
</dbReference>
<comment type="similarity">
    <text evidence="4">Belongs to the WD repeat ELP2 family.</text>
</comment>
<dbReference type="SMART" id="SM00320">
    <property type="entry name" value="WD40"/>
    <property type="match status" value="11"/>
</dbReference>
<evidence type="ECO:0000256" key="11">
    <source>
        <dbReference type="PROSITE-ProRule" id="PRU00221"/>
    </source>
</evidence>
<dbReference type="GO" id="GO:0005634">
    <property type="term" value="C:nucleus"/>
    <property type="evidence" value="ECO:0007669"/>
    <property type="project" value="UniProtKB-SubCell"/>
</dbReference>
<evidence type="ECO:0000256" key="6">
    <source>
        <dbReference type="ARBA" id="ARBA00022490"/>
    </source>
</evidence>
<feature type="repeat" description="WD" evidence="11">
    <location>
        <begin position="630"/>
        <end position="662"/>
    </location>
</feature>
<comment type="caution">
    <text evidence="12">The sequence shown here is derived from an EMBL/GenBank/DDBJ whole genome shotgun (WGS) entry which is preliminary data.</text>
</comment>
<dbReference type="InterPro" id="IPR011047">
    <property type="entry name" value="Quinoprotein_ADH-like_sf"/>
</dbReference>
<dbReference type="InterPro" id="IPR037289">
    <property type="entry name" value="Elp2"/>
</dbReference>
<evidence type="ECO:0000256" key="7">
    <source>
        <dbReference type="ARBA" id="ARBA00022574"/>
    </source>
</evidence>
<accession>A0AAD9VS28</accession>
<gene>
    <name evidence="12" type="ORF">KPH14_006508</name>
</gene>
<dbReference type="EMBL" id="JAIFRP010000026">
    <property type="protein sequence ID" value="KAK2584060.1"/>
    <property type="molecule type" value="Genomic_DNA"/>
</dbReference>
<dbReference type="PANTHER" id="PTHR44111">
    <property type="entry name" value="ELONGATOR COMPLEX PROTEIN 2"/>
    <property type="match status" value="1"/>
</dbReference>
<comment type="subcellular location">
    <subcellularLocation>
        <location evidence="2">Cytoplasm</location>
    </subcellularLocation>
    <subcellularLocation>
        <location evidence="1">Nucleus</location>
    </subcellularLocation>
</comment>
<dbReference type="Gene3D" id="2.130.10.10">
    <property type="entry name" value="YVTN repeat-like/Quinoprotein amine dehydrogenase"/>
    <property type="match status" value="5"/>
</dbReference>
<dbReference type="Proteomes" id="UP001258017">
    <property type="component" value="Unassembled WGS sequence"/>
</dbReference>
<dbReference type="PROSITE" id="PS50082">
    <property type="entry name" value="WD_REPEATS_2"/>
    <property type="match status" value="2"/>
</dbReference>
<keyword evidence="10" id="KW-0539">Nucleus</keyword>
<evidence type="ECO:0000313" key="13">
    <source>
        <dbReference type="Proteomes" id="UP001258017"/>
    </source>
</evidence>
<organism evidence="12 13">
    <name type="scientific">Odynerus spinipes</name>
    <dbReference type="NCBI Taxonomy" id="1348599"/>
    <lineage>
        <taxon>Eukaryota</taxon>
        <taxon>Metazoa</taxon>
        <taxon>Ecdysozoa</taxon>
        <taxon>Arthropoda</taxon>
        <taxon>Hexapoda</taxon>
        <taxon>Insecta</taxon>
        <taxon>Pterygota</taxon>
        <taxon>Neoptera</taxon>
        <taxon>Endopterygota</taxon>
        <taxon>Hymenoptera</taxon>
        <taxon>Apocrita</taxon>
        <taxon>Aculeata</taxon>
        <taxon>Vespoidea</taxon>
        <taxon>Vespidae</taxon>
        <taxon>Eumeninae</taxon>
        <taxon>Odynerus</taxon>
    </lineage>
</organism>
<dbReference type="InterPro" id="IPR001680">
    <property type="entry name" value="WD40_rpt"/>
</dbReference>
<dbReference type="GO" id="GO:0005737">
    <property type="term" value="C:cytoplasm"/>
    <property type="evidence" value="ECO:0007669"/>
    <property type="project" value="UniProtKB-SubCell"/>
</dbReference>
<dbReference type="GO" id="GO:0002098">
    <property type="term" value="P:tRNA wobble uridine modification"/>
    <property type="evidence" value="ECO:0007669"/>
    <property type="project" value="InterPro"/>
</dbReference>
<dbReference type="Pfam" id="PF00400">
    <property type="entry name" value="WD40"/>
    <property type="match status" value="6"/>
</dbReference>
<evidence type="ECO:0000313" key="12">
    <source>
        <dbReference type="EMBL" id="KAK2584060.1"/>
    </source>
</evidence>
<dbReference type="GO" id="GO:0033588">
    <property type="term" value="C:elongator holoenzyme complex"/>
    <property type="evidence" value="ECO:0007669"/>
    <property type="project" value="InterPro"/>
</dbReference>
<keyword evidence="6" id="KW-0963">Cytoplasm</keyword>
<protein>
    <recommendedName>
        <fullName evidence="5">Elongator complex protein 2</fullName>
    </recommendedName>
</protein>
<evidence type="ECO:0000256" key="10">
    <source>
        <dbReference type="ARBA" id="ARBA00023242"/>
    </source>
</evidence>
<dbReference type="InterPro" id="IPR036322">
    <property type="entry name" value="WD40_repeat_dom_sf"/>
</dbReference>
<keyword evidence="7 11" id="KW-0853">WD repeat</keyword>
<comment type="pathway">
    <text evidence="3">tRNA modification; 5-methoxycarbonylmethyl-2-thiouridine-tRNA biosynthesis.</text>
</comment>